<keyword evidence="4" id="KW-1185">Reference proteome</keyword>
<dbReference type="OrthoDB" id="5243941at2"/>
<name>D3FF92_CONWI</name>
<dbReference type="KEGG" id="cwo:Cwoe_5279"/>
<dbReference type="eggNOG" id="COG3415">
    <property type="taxonomic scope" value="Bacteria"/>
</dbReference>
<dbReference type="Proteomes" id="UP000008229">
    <property type="component" value="Chromosome"/>
</dbReference>
<accession>D3FF92</accession>
<feature type="region of interest" description="Disordered" evidence="1">
    <location>
        <begin position="37"/>
        <end position="75"/>
    </location>
</feature>
<evidence type="ECO:0000313" key="3">
    <source>
        <dbReference type="EMBL" id="ADB53685.1"/>
    </source>
</evidence>
<reference evidence="4" key="2">
    <citation type="submission" date="2010-01" db="EMBL/GenBank/DDBJ databases">
        <title>The complete genome of Conexibacter woesei DSM 14684.</title>
        <authorList>
            <consortium name="US DOE Joint Genome Institute (JGI-PGF)"/>
            <person name="Lucas S."/>
            <person name="Copeland A."/>
            <person name="Lapidus A."/>
            <person name="Glavina del Rio T."/>
            <person name="Dalin E."/>
            <person name="Tice H."/>
            <person name="Bruce D."/>
            <person name="Goodwin L."/>
            <person name="Pitluck S."/>
            <person name="Kyrpides N."/>
            <person name="Mavromatis K."/>
            <person name="Ivanova N."/>
            <person name="Mikhailova N."/>
            <person name="Chertkov O."/>
            <person name="Brettin T."/>
            <person name="Detter J.C."/>
            <person name="Han C."/>
            <person name="Larimer F."/>
            <person name="Land M."/>
            <person name="Hauser L."/>
            <person name="Markowitz V."/>
            <person name="Cheng J.-F."/>
            <person name="Hugenholtz P."/>
            <person name="Woyke T."/>
            <person name="Wu D."/>
            <person name="Pukall R."/>
            <person name="Steenblock K."/>
            <person name="Schneider S."/>
            <person name="Klenk H.-P."/>
            <person name="Eisen J.A."/>
        </authorList>
    </citation>
    <scope>NUCLEOTIDE SEQUENCE [LARGE SCALE GENOMIC DNA]</scope>
    <source>
        <strain evidence="4">DSM 14684 / CIP 108061 / JCM 11494 / NBRC 100937 / ID131577</strain>
    </source>
</reference>
<sequence>MADFLNAKVKEIEGRLKELRPLLDEYHRLEAAAAALGDVEARPAGRTRGAAARSNGAGSTRRGRPRGSRGENTRAAQAVELVRTRPGISIPELAEHMGIKPNYLYRILPQLEEEGKVRREDKGWHPA</sequence>
<organism evidence="3 4">
    <name type="scientific">Conexibacter woesei (strain DSM 14684 / CCUG 47730 / CIP 108061 / JCM 11494 / NBRC 100937 / ID131577)</name>
    <dbReference type="NCBI Taxonomy" id="469383"/>
    <lineage>
        <taxon>Bacteria</taxon>
        <taxon>Bacillati</taxon>
        <taxon>Actinomycetota</taxon>
        <taxon>Thermoleophilia</taxon>
        <taxon>Solirubrobacterales</taxon>
        <taxon>Conexibacteraceae</taxon>
        <taxon>Conexibacter</taxon>
    </lineage>
</organism>
<dbReference type="STRING" id="469383.Cwoe_5279"/>
<dbReference type="InterPro" id="IPR000835">
    <property type="entry name" value="HTH_MarR-typ"/>
</dbReference>
<evidence type="ECO:0000256" key="1">
    <source>
        <dbReference type="SAM" id="MobiDB-lite"/>
    </source>
</evidence>
<dbReference type="InterPro" id="IPR036390">
    <property type="entry name" value="WH_DNA-bd_sf"/>
</dbReference>
<proteinExistence type="predicted"/>
<feature type="compositionally biased region" description="Low complexity" evidence="1">
    <location>
        <begin position="42"/>
        <end position="60"/>
    </location>
</feature>
<dbReference type="Pfam" id="PF01047">
    <property type="entry name" value="MarR"/>
    <property type="match status" value="1"/>
</dbReference>
<dbReference type="AlphaFoldDB" id="D3FF92"/>
<evidence type="ECO:0000313" key="4">
    <source>
        <dbReference type="Proteomes" id="UP000008229"/>
    </source>
</evidence>
<dbReference type="HOGENOM" id="CLU_1966822_0_0_11"/>
<dbReference type="RefSeq" id="WP_012936736.1">
    <property type="nucleotide sequence ID" value="NC_013739.1"/>
</dbReference>
<gene>
    <name evidence="3" type="ordered locus">Cwoe_5279</name>
</gene>
<dbReference type="Gene3D" id="1.10.10.10">
    <property type="entry name" value="Winged helix-like DNA-binding domain superfamily/Winged helix DNA-binding domain"/>
    <property type="match status" value="1"/>
</dbReference>
<dbReference type="InterPro" id="IPR036388">
    <property type="entry name" value="WH-like_DNA-bd_sf"/>
</dbReference>
<dbReference type="SUPFAM" id="SSF46785">
    <property type="entry name" value="Winged helix' DNA-binding domain"/>
    <property type="match status" value="1"/>
</dbReference>
<feature type="domain" description="HTH marR-type" evidence="2">
    <location>
        <begin position="80"/>
        <end position="121"/>
    </location>
</feature>
<evidence type="ECO:0000259" key="2">
    <source>
        <dbReference type="Pfam" id="PF01047"/>
    </source>
</evidence>
<dbReference type="EMBL" id="CP001854">
    <property type="protein sequence ID" value="ADB53685.1"/>
    <property type="molecule type" value="Genomic_DNA"/>
</dbReference>
<protein>
    <recommendedName>
        <fullName evidence="2">HTH marR-type domain-containing protein</fullName>
    </recommendedName>
</protein>
<reference evidence="3 4" key="1">
    <citation type="journal article" date="2010" name="Stand. Genomic Sci.">
        <title>Complete genome sequence of Conexibacter woesei type strain (ID131577).</title>
        <authorList>
            <person name="Pukall R."/>
            <person name="Lapidus A."/>
            <person name="Glavina Del Rio T."/>
            <person name="Copeland A."/>
            <person name="Tice H."/>
            <person name="Cheng J.-F."/>
            <person name="Lucas S."/>
            <person name="Chen F."/>
            <person name="Nolan M."/>
            <person name="Bruce D."/>
            <person name="Goodwin L."/>
            <person name="Pitluck S."/>
            <person name="Mavromatis K."/>
            <person name="Ivanova N."/>
            <person name="Ovchinnikova G."/>
            <person name="Pati A."/>
            <person name="Chen A."/>
            <person name="Palaniappan K."/>
            <person name="Land M."/>
            <person name="Hauser L."/>
            <person name="Chang Y.-J."/>
            <person name="Jeffries C.D."/>
            <person name="Chain P."/>
            <person name="Meincke L."/>
            <person name="Sims D."/>
            <person name="Brettin T."/>
            <person name="Detter J.C."/>
            <person name="Rohde M."/>
            <person name="Goeker M."/>
            <person name="Bristow J."/>
            <person name="Eisen J.A."/>
            <person name="Markowitz V."/>
            <person name="Kyrpides N.C."/>
            <person name="Klenk H.-P."/>
            <person name="Hugenholtz P."/>
        </authorList>
    </citation>
    <scope>NUCLEOTIDE SEQUENCE [LARGE SCALE GENOMIC DNA]</scope>
    <source>
        <strain evidence="4">DSM 14684 / CIP 108061 / JCM 11494 / NBRC 100937 / ID131577</strain>
    </source>
</reference>